<evidence type="ECO:0000313" key="3">
    <source>
        <dbReference type="EMBL" id="OQD90487.1"/>
    </source>
</evidence>
<dbReference type="AlphaFoldDB" id="A0A1V6QNC2"/>
<accession>A0A1V6QNC2</accession>
<organism evidence="3 4">
    <name type="scientific">Penicillium antarcticum</name>
    <dbReference type="NCBI Taxonomy" id="416450"/>
    <lineage>
        <taxon>Eukaryota</taxon>
        <taxon>Fungi</taxon>
        <taxon>Dikarya</taxon>
        <taxon>Ascomycota</taxon>
        <taxon>Pezizomycotina</taxon>
        <taxon>Eurotiomycetes</taxon>
        <taxon>Eurotiomycetidae</taxon>
        <taxon>Eurotiales</taxon>
        <taxon>Aspergillaceae</taxon>
        <taxon>Penicillium</taxon>
    </lineage>
</organism>
<evidence type="ECO:0000259" key="1">
    <source>
        <dbReference type="Pfam" id="PF07632"/>
    </source>
</evidence>
<sequence length="328" mass="36464">MWPLAVEASYFTEAFKQSPTKLYGSLPGEEPTCLHKSSINSVTHSASGFAAIQSRIRVYAVSDQDDTGAWIRQQFPDFFYISSTYGWNQYGLAIWIGISEEDNYGVDQGGPDNTTVSHQWLRKNIQVGPYGKEAYLDFNFILEGDTPTFLYLIHIGLGVSDEPYYESWGGRLRDAYQNDFAARMQWSLPANTSKPNHYPIISVNGSAQRAPLNISVAAGSTLTFNVAATFDPDGDRLTFNWLQYQEPGSSEWNVAGQMPQSKISSVDGGRKAQMQVPAGSESCDGQASTSSGCWLLHVILEVTDDRYHPLTSYHRIWIQTTSTMKTSS</sequence>
<evidence type="ECO:0008006" key="5">
    <source>
        <dbReference type="Google" id="ProtNLM"/>
    </source>
</evidence>
<dbReference type="InterPro" id="IPR013783">
    <property type="entry name" value="Ig-like_fold"/>
</dbReference>
<dbReference type="Gene3D" id="3.90.245.10">
    <property type="entry name" value="Ribonucleoside hydrolase-like"/>
    <property type="match status" value="1"/>
</dbReference>
<dbReference type="STRING" id="416450.A0A1V6QNC2"/>
<dbReference type="InterPro" id="IPR048527">
    <property type="entry name" value="Sde182_C"/>
</dbReference>
<dbReference type="Pfam" id="PF07632">
    <property type="entry name" value="Sde182_NH-like"/>
    <property type="match status" value="1"/>
</dbReference>
<gene>
    <name evidence="3" type="ORF">PENANT_c001G09913</name>
</gene>
<dbReference type="EMBL" id="MDYN01000001">
    <property type="protein sequence ID" value="OQD90487.1"/>
    <property type="molecule type" value="Genomic_DNA"/>
</dbReference>
<dbReference type="Pfam" id="PF21027">
    <property type="entry name" value="Sde0182_C"/>
    <property type="match status" value="1"/>
</dbReference>
<dbReference type="Gene3D" id="2.60.40.10">
    <property type="entry name" value="Immunoglobulins"/>
    <property type="match status" value="1"/>
</dbReference>
<feature type="domain" description="Cellulose-binding Sde182 nucleoside hydrolase-like" evidence="1">
    <location>
        <begin position="43"/>
        <end position="171"/>
    </location>
</feature>
<evidence type="ECO:0000259" key="2">
    <source>
        <dbReference type="Pfam" id="PF21027"/>
    </source>
</evidence>
<feature type="domain" description="Cellulose-binding Sde182 C-terminal" evidence="2">
    <location>
        <begin position="222"/>
        <end position="319"/>
    </location>
</feature>
<dbReference type="Proteomes" id="UP000191672">
    <property type="component" value="Unassembled WGS sequence"/>
</dbReference>
<dbReference type="InterPro" id="IPR011483">
    <property type="entry name" value="Sde182_NH-like"/>
</dbReference>
<protein>
    <recommendedName>
        <fullName evidence="5">Ig-like domain-containing protein</fullName>
    </recommendedName>
</protein>
<dbReference type="GO" id="GO:0016799">
    <property type="term" value="F:hydrolase activity, hydrolyzing N-glycosyl compounds"/>
    <property type="evidence" value="ECO:0007669"/>
    <property type="project" value="InterPro"/>
</dbReference>
<evidence type="ECO:0000313" key="4">
    <source>
        <dbReference type="Proteomes" id="UP000191672"/>
    </source>
</evidence>
<comment type="caution">
    <text evidence="3">The sequence shown here is derived from an EMBL/GenBank/DDBJ whole genome shotgun (WGS) entry which is preliminary data.</text>
</comment>
<proteinExistence type="predicted"/>
<name>A0A1V6QNC2_9EURO</name>
<keyword evidence="4" id="KW-1185">Reference proteome</keyword>
<dbReference type="InterPro" id="IPR036452">
    <property type="entry name" value="Ribo_hydro-like"/>
</dbReference>
<reference evidence="4" key="1">
    <citation type="journal article" date="2017" name="Nat. Microbiol.">
        <title>Global analysis of biosynthetic gene clusters reveals vast potential of secondary metabolite production in Penicillium species.</title>
        <authorList>
            <person name="Nielsen J.C."/>
            <person name="Grijseels S."/>
            <person name="Prigent S."/>
            <person name="Ji B."/>
            <person name="Dainat J."/>
            <person name="Nielsen K.F."/>
            <person name="Frisvad J.C."/>
            <person name="Workman M."/>
            <person name="Nielsen J."/>
        </authorList>
    </citation>
    <scope>NUCLEOTIDE SEQUENCE [LARGE SCALE GENOMIC DNA]</scope>
    <source>
        <strain evidence="4">IBT 31811</strain>
    </source>
</reference>